<evidence type="ECO:0000259" key="1">
    <source>
        <dbReference type="Pfam" id="PF20150"/>
    </source>
</evidence>
<dbReference type="RefSeq" id="XP_025532963.1">
    <property type="nucleotide sequence ID" value="XM_025676944.1"/>
</dbReference>
<accession>A0A8T8XI36</accession>
<proteinExistence type="predicted"/>
<dbReference type="PANTHER" id="PTHR35910">
    <property type="entry name" value="2EXR DOMAIN-CONTAINING PROTEIN"/>
    <property type="match status" value="1"/>
</dbReference>
<dbReference type="Proteomes" id="UP000249497">
    <property type="component" value="Unassembled WGS sequence"/>
</dbReference>
<dbReference type="Pfam" id="PF20150">
    <property type="entry name" value="2EXR"/>
    <property type="match status" value="1"/>
</dbReference>
<name>A0A8T8XI36_ASPJA</name>
<evidence type="ECO:0000313" key="2">
    <source>
        <dbReference type="EMBL" id="RAH87069.1"/>
    </source>
</evidence>
<dbReference type="EMBL" id="KZ824771">
    <property type="protein sequence ID" value="RAH87069.1"/>
    <property type="molecule type" value="Genomic_DNA"/>
</dbReference>
<dbReference type="GeneID" id="37180637"/>
<dbReference type="InterPro" id="IPR045518">
    <property type="entry name" value="2EXR"/>
</dbReference>
<dbReference type="PANTHER" id="PTHR35910:SF6">
    <property type="entry name" value="2EXR DOMAIN-CONTAINING PROTEIN"/>
    <property type="match status" value="1"/>
</dbReference>
<gene>
    <name evidence="2" type="ORF">BO86DRAFT_452692</name>
</gene>
<feature type="domain" description="2EXR" evidence="1">
    <location>
        <begin position="6"/>
        <end position="125"/>
    </location>
</feature>
<dbReference type="OrthoDB" id="3546385at2759"/>
<protein>
    <recommendedName>
        <fullName evidence="1">2EXR domain-containing protein</fullName>
    </recommendedName>
</protein>
<sequence>MATSSFPKFSKLPAELRLKIWEEALPELIEQPLYFYSQRPTTCARDTPADDGSLPEGMPQSMDFRHGQVHPRVAELPHLFVNWEARRTALRWVGKQGTETLSSWKRPTHNHHVLVRPFHPETDTLYIPADLWNGFCREKPTVGSMPAYPFANYSAAERAFRHVALSVRMIQEEPAVLVHLLWHWRALEVVYLVAHEQQDDERQYATEAVEGKQLWRFEVSGATVTGTWVRANRDMAWEGSSSKENDPDLEKLRTVMLGTQPSLTEYLRIWNYPLHWDFKAQLIRVARHCT</sequence>
<dbReference type="AlphaFoldDB" id="A0A8T8XI36"/>
<evidence type="ECO:0000313" key="3">
    <source>
        <dbReference type="Proteomes" id="UP000249497"/>
    </source>
</evidence>
<keyword evidence="3" id="KW-1185">Reference proteome</keyword>
<reference evidence="2 3" key="1">
    <citation type="submission" date="2018-02" db="EMBL/GenBank/DDBJ databases">
        <title>The genomes of Aspergillus section Nigri reveals drivers in fungal speciation.</title>
        <authorList>
            <consortium name="DOE Joint Genome Institute"/>
            <person name="Vesth T.C."/>
            <person name="Nybo J."/>
            <person name="Theobald S."/>
            <person name="Brandl J."/>
            <person name="Frisvad J.C."/>
            <person name="Nielsen K.F."/>
            <person name="Lyhne E.K."/>
            <person name="Kogle M.E."/>
            <person name="Kuo A."/>
            <person name="Riley R."/>
            <person name="Clum A."/>
            <person name="Nolan M."/>
            <person name="Lipzen A."/>
            <person name="Salamov A."/>
            <person name="Henrissat B."/>
            <person name="Wiebenga A."/>
            <person name="De vries R.P."/>
            <person name="Grigoriev I.V."/>
            <person name="Mortensen U.H."/>
            <person name="Andersen M.R."/>
            <person name="Baker S.E."/>
        </authorList>
    </citation>
    <scope>NUCLEOTIDE SEQUENCE [LARGE SCALE GENOMIC DNA]</scope>
    <source>
        <strain evidence="2 3">CBS 114.51</strain>
    </source>
</reference>
<organism evidence="2 3">
    <name type="scientific">Aspergillus japonicus CBS 114.51</name>
    <dbReference type="NCBI Taxonomy" id="1448312"/>
    <lineage>
        <taxon>Eukaryota</taxon>
        <taxon>Fungi</taxon>
        <taxon>Dikarya</taxon>
        <taxon>Ascomycota</taxon>
        <taxon>Pezizomycotina</taxon>
        <taxon>Eurotiomycetes</taxon>
        <taxon>Eurotiomycetidae</taxon>
        <taxon>Eurotiales</taxon>
        <taxon>Aspergillaceae</taxon>
        <taxon>Aspergillus</taxon>
        <taxon>Aspergillus subgen. Circumdati</taxon>
    </lineage>
</organism>